<dbReference type="Gene3D" id="3.15.10.40">
    <property type="entry name" value="Uncharacterised protein PF07273, DUF1439"/>
    <property type="match status" value="1"/>
</dbReference>
<name>A0A1Q9GAJ4_9GAMM</name>
<dbReference type="RefSeq" id="WP_075767635.1">
    <property type="nucleotide sequence ID" value="NZ_MJIL01000095.1"/>
</dbReference>
<evidence type="ECO:0000313" key="3">
    <source>
        <dbReference type="Proteomes" id="UP000186905"/>
    </source>
</evidence>
<dbReference type="STRING" id="1903952.BIT28_03455"/>
<dbReference type="Proteomes" id="UP000186905">
    <property type="component" value="Unassembled WGS sequence"/>
</dbReference>
<feature type="chain" id="PRO_5012728835" description="DUF1439 domain-containing protein" evidence="1">
    <location>
        <begin position="18"/>
        <end position="179"/>
    </location>
</feature>
<dbReference type="AlphaFoldDB" id="A0A1Q9GAJ4"/>
<dbReference type="PROSITE" id="PS51257">
    <property type="entry name" value="PROKAR_LIPOPROTEIN"/>
    <property type="match status" value="1"/>
</dbReference>
<keyword evidence="3" id="KW-1185">Reference proteome</keyword>
<protein>
    <recommendedName>
        <fullName evidence="4">DUF1439 domain-containing protein</fullName>
    </recommendedName>
</protein>
<dbReference type="Pfam" id="PF07273">
    <property type="entry name" value="DUF1439"/>
    <property type="match status" value="1"/>
</dbReference>
<evidence type="ECO:0000313" key="2">
    <source>
        <dbReference type="EMBL" id="OLQ71354.1"/>
    </source>
</evidence>
<dbReference type="EMBL" id="MJIL01000095">
    <property type="protein sequence ID" value="OLQ71354.1"/>
    <property type="molecule type" value="Genomic_DNA"/>
</dbReference>
<reference evidence="2 3" key="1">
    <citation type="submission" date="2016-09" db="EMBL/GenBank/DDBJ databases">
        <title>Photobacterium proteolyticum sp. nov. a protease producing bacterium isolated from ocean sediments of Laizhou Bay.</title>
        <authorList>
            <person name="Li Y."/>
        </authorList>
    </citation>
    <scope>NUCLEOTIDE SEQUENCE [LARGE SCALE GENOMIC DNA]</scope>
    <source>
        <strain evidence="2 3">13-12</strain>
    </source>
</reference>
<feature type="signal peptide" evidence="1">
    <location>
        <begin position="1"/>
        <end position="17"/>
    </location>
</feature>
<proteinExistence type="predicted"/>
<sequence>MKKLVALLITFALSSCASYSVTEAEIQDYLDSRAAFERTVGIKGLAYANVKFSDIKVGIGRVADDRVSLDAKSQAKLMISGQRQQEVAIDVSFSAVPYYDQDEGAIFLNDLEVESLELTPDELTSFASKQLLSSVVEMVGQLILTQPVYRLDEEDTKQSMLKTAKPELLIKNHSLVVQM</sequence>
<gene>
    <name evidence="2" type="ORF">BIT28_03455</name>
</gene>
<dbReference type="InterPro" id="IPR010835">
    <property type="entry name" value="DUF1439"/>
</dbReference>
<evidence type="ECO:0000256" key="1">
    <source>
        <dbReference type="SAM" id="SignalP"/>
    </source>
</evidence>
<dbReference type="OrthoDB" id="5688063at2"/>
<comment type="caution">
    <text evidence="2">The sequence shown here is derived from an EMBL/GenBank/DDBJ whole genome shotgun (WGS) entry which is preliminary data.</text>
</comment>
<organism evidence="2 3">
    <name type="scientific">Photobacterium proteolyticum</name>
    <dbReference type="NCBI Taxonomy" id="1903952"/>
    <lineage>
        <taxon>Bacteria</taxon>
        <taxon>Pseudomonadati</taxon>
        <taxon>Pseudomonadota</taxon>
        <taxon>Gammaproteobacteria</taxon>
        <taxon>Vibrionales</taxon>
        <taxon>Vibrionaceae</taxon>
        <taxon>Photobacterium</taxon>
    </lineage>
</organism>
<evidence type="ECO:0008006" key="4">
    <source>
        <dbReference type="Google" id="ProtNLM"/>
    </source>
</evidence>
<keyword evidence="1" id="KW-0732">Signal</keyword>
<accession>A0A1Q9GAJ4</accession>